<protein>
    <recommendedName>
        <fullName evidence="7">L,D-TPase catalytic domain-containing protein</fullName>
    </recommendedName>
</protein>
<evidence type="ECO:0000256" key="4">
    <source>
        <dbReference type="ARBA" id="ARBA00022984"/>
    </source>
</evidence>
<evidence type="ECO:0000259" key="7">
    <source>
        <dbReference type="PROSITE" id="PS52029"/>
    </source>
</evidence>
<dbReference type="PANTHER" id="PTHR30582:SF33">
    <property type="entry name" value="EXPORTED PROTEIN"/>
    <property type="match status" value="1"/>
</dbReference>
<dbReference type="PROSITE" id="PS52029">
    <property type="entry name" value="LD_TPASE"/>
    <property type="match status" value="1"/>
</dbReference>
<dbReference type="PANTHER" id="PTHR30582">
    <property type="entry name" value="L,D-TRANSPEPTIDASE"/>
    <property type="match status" value="1"/>
</dbReference>
<sequence>MQKLSIKQLIIITLCLLVLVVGCMTIHQRRHFNKNVKIDNVSVGGLTAKQALKKLQDNPQSPKIYVNNELVFTDKQSVAKFSSADEQKIKNALHSQYTFFPSSKAKNIAIKPQNVNQDEVSKIDQAVSQKVTELNNGRKAPVDAYAVYENGRVQVKPAVGGTQYSLDGLHNKVENEIAGGTIHLKPEYTTPLSANSKTVQNEKVKLEELSKRTVTYQVQNKKYQLNCGEIITRATYQNGKYHFDTGAANSKIDEINNTQATLGKSFEFKTHDGSVIKTTDAGSYGWKISKKQAGKTLTNALIENKQTVNAKNDIYGKGYNQQGTGYNTTSNNGIGDTYAEVSLADQHAWFYKDGKCVLSTDIVSGTNNKDNETPKGVWYIMYQQTPSVLRGLNDDGSKYASKVQYWSPFTDSGCGFHDASWRHDWSKQAYLAKGGGSHGCINMHPDVAGQAFHDLQKNEPVIIY</sequence>
<dbReference type="InterPro" id="IPR038063">
    <property type="entry name" value="Transpep_catalytic_dom"/>
</dbReference>
<keyword evidence="4 6" id="KW-0573">Peptidoglycan synthesis</keyword>
<dbReference type="GO" id="GO:0018104">
    <property type="term" value="P:peptidoglycan-protein cross-linking"/>
    <property type="evidence" value="ECO:0007669"/>
    <property type="project" value="TreeGrafter"/>
</dbReference>
<evidence type="ECO:0000313" key="8">
    <source>
        <dbReference type="EMBL" id="KEK15685.1"/>
    </source>
</evidence>
<dbReference type="EMBL" id="JOSX01000013">
    <property type="protein sequence ID" value="KEK15685.1"/>
    <property type="molecule type" value="Genomic_DNA"/>
</dbReference>
<comment type="pathway">
    <text evidence="1 6">Cell wall biogenesis; peptidoglycan biosynthesis.</text>
</comment>
<dbReference type="PROSITE" id="PS51257">
    <property type="entry name" value="PROKAR_LIPOPROTEIN"/>
    <property type="match status" value="1"/>
</dbReference>
<accession>A0A073JQK3</accession>
<dbReference type="GO" id="GO:0071555">
    <property type="term" value="P:cell wall organization"/>
    <property type="evidence" value="ECO:0007669"/>
    <property type="project" value="UniProtKB-UniRule"/>
</dbReference>
<proteinExistence type="predicted"/>
<evidence type="ECO:0000313" key="9">
    <source>
        <dbReference type="Proteomes" id="UP000027731"/>
    </source>
</evidence>
<organism evidence="8 9">
    <name type="scientific">Limosilactobacillus reuteri</name>
    <name type="common">Lactobacillus reuteri</name>
    <dbReference type="NCBI Taxonomy" id="1598"/>
    <lineage>
        <taxon>Bacteria</taxon>
        <taxon>Bacillati</taxon>
        <taxon>Bacillota</taxon>
        <taxon>Bacilli</taxon>
        <taxon>Lactobacillales</taxon>
        <taxon>Lactobacillaceae</taxon>
        <taxon>Limosilactobacillus</taxon>
    </lineage>
</organism>
<feature type="active site" description="Nucleophile" evidence="6">
    <location>
        <position position="440"/>
    </location>
</feature>
<dbReference type="InterPro" id="IPR050979">
    <property type="entry name" value="LD-transpeptidase"/>
</dbReference>
<evidence type="ECO:0000256" key="2">
    <source>
        <dbReference type="ARBA" id="ARBA00022679"/>
    </source>
</evidence>
<feature type="domain" description="L,D-TPase catalytic" evidence="7">
    <location>
        <begin position="337"/>
        <end position="464"/>
    </location>
</feature>
<dbReference type="Pfam" id="PF03734">
    <property type="entry name" value="YkuD"/>
    <property type="match status" value="1"/>
</dbReference>
<dbReference type="UniPathway" id="UPA00219"/>
<dbReference type="CDD" id="cd16913">
    <property type="entry name" value="YkuD_like"/>
    <property type="match status" value="1"/>
</dbReference>
<dbReference type="GO" id="GO:0008360">
    <property type="term" value="P:regulation of cell shape"/>
    <property type="evidence" value="ECO:0007669"/>
    <property type="project" value="UniProtKB-UniRule"/>
</dbReference>
<keyword evidence="2" id="KW-0808">Transferase</keyword>
<dbReference type="InterPro" id="IPR038054">
    <property type="entry name" value="LD_TPept-like_central_sf"/>
</dbReference>
<dbReference type="GO" id="GO:0016740">
    <property type="term" value="F:transferase activity"/>
    <property type="evidence" value="ECO:0007669"/>
    <property type="project" value="UniProtKB-KW"/>
</dbReference>
<dbReference type="Gene3D" id="2.40.440.10">
    <property type="entry name" value="L,D-transpeptidase catalytic domain-like"/>
    <property type="match status" value="1"/>
</dbReference>
<comment type="caution">
    <text evidence="8">The sequence shown here is derived from an EMBL/GenBank/DDBJ whole genome shotgun (WGS) entry which is preliminary data.</text>
</comment>
<dbReference type="AlphaFoldDB" id="A0A073JQK3"/>
<evidence type="ECO:0000256" key="6">
    <source>
        <dbReference type="PROSITE-ProRule" id="PRU01373"/>
    </source>
</evidence>
<keyword evidence="3 6" id="KW-0133">Cell shape</keyword>
<dbReference type="InterPro" id="IPR005490">
    <property type="entry name" value="LD_TPept_cat_dom"/>
</dbReference>
<dbReference type="Proteomes" id="UP000027731">
    <property type="component" value="Unassembled WGS sequence"/>
</dbReference>
<evidence type="ECO:0000256" key="3">
    <source>
        <dbReference type="ARBA" id="ARBA00022960"/>
    </source>
</evidence>
<name>A0A073JQK3_LIMRT</name>
<feature type="active site" description="Proton donor/acceptor" evidence="6">
    <location>
        <position position="417"/>
    </location>
</feature>
<dbReference type="GO" id="GO:0071972">
    <property type="term" value="F:peptidoglycan L,D-transpeptidase activity"/>
    <property type="evidence" value="ECO:0007669"/>
    <property type="project" value="TreeGrafter"/>
</dbReference>
<evidence type="ECO:0000256" key="1">
    <source>
        <dbReference type="ARBA" id="ARBA00004752"/>
    </source>
</evidence>
<dbReference type="PATRIC" id="fig|1598.90.peg.1017"/>
<dbReference type="SUPFAM" id="SSF143985">
    <property type="entry name" value="L,D-transpeptidase pre-catalytic domain-like"/>
    <property type="match status" value="1"/>
</dbReference>
<keyword evidence="5 6" id="KW-0961">Cell wall biogenesis/degradation</keyword>
<dbReference type="SUPFAM" id="SSF141523">
    <property type="entry name" value="L,D-transpeptidase catalytic domain-like"/>
    <property type="match status" value="1"/>
</dbReference>
<gene>
    <name evidence="8" type="ORF">LR3_07930</name>
</gene>
<reference evidence="8 9" key="1">
    <citation type="submission" date="2014-06" db="EMBL/GenBank/DDBJ databases">
        <title>Genetic determinant of reutericyclin biosynthesis of Lactobacillus reuteri.</title>
        <authorList>
            <person name="Lin X."/>
            <person name="Duar R."/>
            <person name="Walter J."/>
            <person name="Gaenzle M."/>
        </authorList>
    </citation>
    <scope>NUCLEOTIDE SEQUENCE [LARGE SCALE GENOMIC DNA]</scope>
    <source>
        <strain evidence="8 9">LTH2584</strain>
    </source>
</reference>
<dbReference type="Gene3D" id="3.10.20.800">
    <property type="match status" value="1"/>
</dbReference>
<dbReference type="GO" id="GO:0005576">
    <property type="term" value="C:extracellular region"/>
    <property type="evidence" value="ECO:0007669"/>
    <property type="project" value="TreeGrafter"/>
</dbReference>
<evidence type="ECO:0000256" key="5">
    <source>
        <dbReference type="ARBA" id="ARBA00023316"/>
    </source>
</evidence>